<dbReference type="Proteomes" id="UP000030204">
    <property type="component" value="Segment"/>
</dbReference>
<dbReference type="KEGG" id="vg:24598727"/>
<organism evidence="1 2">
    <name type="scientific">Salmonella phage Stitch</name>
    <dbReference type="NCBI Taxonomy" id="2991861"/>
    <lineage>
        <taxon>Viruses</taxon>
        <taxon>Duplodnaviria</taxon>
        <taxon>Heunggongvirae</taxon>
        <taxon>Uroviricota</taxon>
        <taxon>Caudoviricetes</taxon>
        <taxon>Demerecviridae</taxon>
        <taxon>Markadamsvirinae</taxon>
        <taxon>Epseptimavirus</taxon>
        <taxon>Epseptimavirus stitch</taxon>
    </lineage>
</organism>
<dbReference type="PROSITE" id="PS51257">
    <property type="entry name" value="PROKAR_LIPOPROTEIN"/>
    <property type="match status" value="1"/>
</dbReference>
<evidence type="ECO:0000313" key="1">
    <source>
        <dbReference type="EMBL" id="AIW03983.1"/>
    </source>
</evidence>
<accession>A0A0A0RWC6</accession>
<protein>
    <recommendedName>
        <fullName evidence="3">Lipoprotein</fullName>
    </recommendedName>
</protein>
<dbReference type="GeneID" id="24598727"/>
<evidence type="ECO:0000313" key="2">
    <source>
        <dbReference type="Proteomes" id="UP000030204"/>
    </source>
</evidence>
<keyword evidence="2" id="KW-1185">Reference proteome</keyword>
<proteinExistence type="predicted"/>
<dbReference type="EMBL" id="KM236244">
    <property type="protein sequence ID" value="AIW03983.1"/>
    <property type="molecule type" value="Genomic_DNA"/>
</dbReference>
<dbReference type="RefSeq" id="YP_009145973.1">
    <property type="nucleotide sequence ID" value="NC_027297.1"/>
</dbReference>
<reference evidence="1 2" key="1">
    <citation type="journal article" date="2015" name="Genome Announc.">
        <title>Complete Genome of Salmonella enterica Serovar Typhimurium T5-Like Siphophage Stitch.</title>
        <authorList>
            <person name="Grover J.M."/>
            <person name="Luna A.J."/>
            <person name="Wood T.L."/>
            <person name="Chamakura K.R."/>
            <person name="Kuty Everett G.F."/>
        </authorList>
    </citation>
    <scope>NUCLEOTIDE SEQUENCE [LARGE SCALE GENOMIC DNA]</scope>
</reference>
<evidence type="ECO:0008006" key="3">
    <source>
        <dbReference type="Google" id="ProtNLM"/>
    </source>
</evidence>
<gene>
    <name evidence="1" type="ORF">CPT_Stitch32</name>
</gene>
<name>A0A0A0RWC6_9CAUD</name>
<dbReference type="OrthoDB" id="35355at10239"/>
<sequence>MKRLLLLSVLILAGCDSYDDNMRFTAEDTKHLCDVAGGELDYSSIQIGLTKGIFYDSYTIISTCVRNK</sequence>